<sequence>MIFFDIDGTLLDYDYAEREGILDFFRAHNSFFSFTEHQSIELWKQLSREYFEKFLANELVFQEQKRLRMINLFKMAEIDLSDQEADEKFEMYLSFYQKNWKAYADVMEALNQLKQSGYTLGVISNGDYEQQIEKLQHMGIEEYFNCVITSSEIGAAKPDKAIFEEACAHANRQVKDCYYVGDRLDTDALGSKKAGMRGVWINRKDKISHQDVIVINSLSELGALVI</sequence>
<dbReference type="NCBIfam" id="TIGR01662">
    <property type="entry name" value="HAD-SF-IIIA"/>
    <property type="match status" value="1"/>
</dbReference>
<proteinExistence type="predicted"/>
<dbReference type="InterPro" id="IPR051400">
    <property type="entry name" value="HAD-like_hydrolase"/>
</dbReference>
<dbReference type="RefSeq" id="WP_380712525.1">
    <property type="nucleotide sequence ID" value="NZ_JBHUML010000002.1"/>
</dbReference>
<dbReference type="Gene3D" id="3.40.50.1000">
    <property type="entry name" value="HAD superfamily/HAD-like"/>
    <property type="match status" value="1"/>
</dbReference>
<dbReference type="InterPro" id="IPR006549">
    <property type="entry name" value="HAD-SF_hydro_IIIA"/>
</dbReference>
<dbReference type="PRINTS" id="PR00413">
    <property type="entry name" value="HADHALOGNASE"/>
</dbReference>
<evidence type="ECO:0000256" key="3">
    <source>
        <dbReference type="ARBA" id="ARBA00022842"/>
    </source>
</evidence>
<dbReference type="EC" id="3.1.3.-" evidence="4"/>
<name>A0ABW5SZW5_9BACI</name>
<dbReference type="Proteomes" id="UP001597520">
    <property type="component" value="Unassembled WGS sequence"/>
</dbReference>
<dbReference type="Gene3D" id="1.20.120.710">
    <property type="entry name" value="Haloacid dehalogenase hydrolase-like domain"/>
    <property type="match status" value="1"/>
</dbReference>
<comment type="cofactor">
    <cofactor evidence="1">
        <name>Mg(2+)</name>
        <dbReference type="ChEBI" id="CHEBI:18420"/>
    </cofactor>
</comment>
<dbReference type="NCBIfam" id="TIGR01509">
    <property type="entry name" value="HAD-SF-IA-v3"/>
    <property type="match status" value="1"/>
</dbReference>
<accession>A0ABW5SZW5</accession>
<gene>
    <name evidence="4" type="ORF">ACFSUB_07280</name>
</gene>
<dbReference type="SFLD" id="SFLDS00003">
    <property type="entry name" value="Haloacid_Dehalogenase"/>
    <property type="match status" value="1"/>
</dbReference>
<dbReference type="InterPro" id="IPR023214">
    <property type="entry name" value="HAD_sf"/>
</dbReference>
<dbReference type="SFLD" id="SFLDG01135">
    <property type="entry name" value="C1.5.6:_HAD__Beta-PGM__Phospha"/>
    <property type="match status" value="1"/>
</dbReference>
<dbReference type="GO" id="GO:0016787">
    <property type="term" value="F:hydrolase activity"/>
    <property type="evidence" value="ECO:0007669"/>
    <property type="project" value="UniProtKB-KW"/>
</dbReference>
<keyword evidence="3" id="KW-0460">Magnesium</keyword>
<organism evidence="4 5">
    <name type="scientific">Salibacterium lacus</name>
    <dbReference type="NCBI Taxonomy" id="1898109"/>
    <lineage>
        <taxon>Bacteria</taxon>
        <taxon>Bacillati</taxon>
        <taxon>Bacillota</taxon>
        <taxon>Bacilli</taxon>
        <taxon>Bacillales</taxon>
        <taxon>Bacillaceae</taxon>
    </lineage>
</organism>
<dbReference type="NCBIfam" id="TIGR01549">
    <property type="entry name" value="HAD-SF-IA-v1"/>
    <property type="match status" value="1"/>
</dbReference>
<dbReference type="InterPro" id="IPR036412">
    <property type="entry name" value="HAD-like_sf"/>
</dbReference>
<protein>
    <submittedName>
        <fullName evidence="4">HAD family hydrolase</fullName>
        <ecNumber evidence="4">3.1.3.-</ecNumber>
    </submittedName>
</protein>
<dbReference type="EMBL" id="JBHUML010000002">
    <property type="protein sequence ID" value="MFD2705267.1"/>
    <property type="molecule type" value="Genomic_DNA"/>
</dbReference>
<keyword evidence="5" id="KW-1185">Reference proteome</keyword>
<evidence type="ECO:0000256" key="2">
    <source>
        <dbReference type="ARBA" id="ARBA00022801"/>
    </source>
</evidence>
<reference evidence="5" key="1">
    <citation type="journal article" date="2019" name="Int. J. Syst. Evol. Microbiol.">
        <title>The Global Catalogue of Microorganisms (GCM) 10K type strain sequencing project: providing services to taxonomists for standard genome sequencing and annotation.</title>
        <authorList>
            <consortium name="The Broad Institute Genomics Platform"/>
            <consortium name="The Broad Institute Genome Sequencing Center for Infectious Disease"/>
            <person name="Wu L."/>
            <person name="Ma J."/>
        </authorList>
    </citation>
    <scope>NUCLEOTIDE SEQUENCE [LARGE SCALE GENOMIC DNA]</scope>
    <source>
        <strain evidence="5">KCTC 33792</strain>
    </source>
</reference>
<dbReference type="SFLD" id="SFLDG01129">
    <property type="entry name" value="C1.5:_HAD__Beta-PGM__Phosphata"/>
    <property type="match status" value="1"/>
</dbReference>
<comment type="caution">
    <text evidence="4">The sequence shown here is derived from an EMBL/GenBank/DDBJ whole genome shotgun (WGS) entry which is preliminary data.</text>
</comment>
<evidence type="ECO:0000256" key="1">
    <source>
        <dbReference type="ARBA" id="ARBA00001946"/>
    </source>
</evidence>
<dbReference type="PANTHER" id="PTHR46470">
    <property type="entry name" value="N-ACYLNEURAMINATE-9-PHOSPHATASE"/>
    <property type="match status" value="1"/>
</dbReference>
<keyword evidence="2 4" id="KW-0378">Hydrolase</keyword>
<dbReference type="SUPFAM" id="SSF56784">
    <property type="entry name" value="HAD-like"/>
    <property type="match status" value="1"/>
</dbReference>
<dbReference type="PANTHER" id="PTHR46470:SF4">
    <property type="entry name" value="5-AMINO-6-(5-PHOSPHO-D-RIBITYLAMINO)URACIL PHOSPHATASE YIGB"/>
    <property type="match status" value="1"/>
</dbReference>
<dbReference type="Pfam" id="PF00702">
    <property type="entry name" value="Hydrolase"/>
    <property type="match status" value="1"/>
</dbReference>
<evidence type="ECO:0000313" key="4">
    <source>
        <dbReference type="EMBL" id="MFD2705267.1"/>
    </source>
</evidence>
<dbReference type="InterPro" id="IPR006439">
    <property type="entry name" value="HAD-SF_hydro_IA"/>
</dbReference>
<evidence type="ECO:0000313" key="5">
    <source>
        <dbReference type="Proteomes" id="UP001597520"/>
    </source>
</evidence>